<keyword evidence="1" id="KW-0880">Kelch repeat</keyword>
<accession>A0A183AMS1</accession>
<dbReference type="SMART" id="SM00225">
    <property type="entry name" value="BTB"/>
    <property type="match status" value="1"/>
</dbReference>
<evidence type="ECO:0000256" key="3">
    <source>
        <dbReference type="SAM" id="MobiDB-lite"/>
    </source>
</evidence>
<sequence>MDPFTLVTLASLTAPPPCRRTLQLRPPHTHKHTHTSDQNSNGTECDFHLISGDTQRPIHRCLIRALSPVIDQAITVSDNSHSSTSYDLSALSVDTLDQLIRYVYTSEITLNPRTAVEIHTAAVQLQVNYLSQVSMDYIRGCINTDTCVSILKHAVANNCTTLRQECIQCCATHYEQIMDKPEFVQIPPTEFMEIVSLPSLAVHDEHKLFDSIKRWLAEAPKDRDSYATKLSECVRFQLFEVGQLLDMLQDPENTQFHAQMRKALIDFGALAGPIARQKWERKSPETSETASEVTSPISPQPQLDAEENGTSEVMQLQSESDTDHITVTGGTCETVDKESATEDTNSLDTEQKTENTMRSYVLTVFGGRSSEKKLLKDIVCYRVRETGLGASETDRSKCEIELKLIGLNNTRPLPNVRKGFGAASIWNQAFLIGGQPAASLQTVDVYDVRENEWLIGPALRTGRAWHGVTQSEHTLFAVGGSGRGVKRDHHPAWLHTIAIKTVISDIISHLIESDHTVSVNEAFRVLYHLS</sequence>
<feature type="compositionally biased region" description="Polar residues" evidence="3">
    <location>
        <begin position="310"/>
        <end position="319"/>
    </location>
</feature>
<dbReference type="CDD" id="cd18186">
    <property type="entry name" value="BTB_POZ_ZBTB_KLHL-like"/>
    <property type="match status" value="1"/>
</dbReference>
<dbReference type="PANTHER" id="PTHR45632">
    <property type="entry name" value="LD33804P"/>
    <property type="match status" value="1"/>
</dbReference>
<evidence type="ECO:0000256" key="1">
    <source>
        <dbReference type="ARBA" id="ARBA00022441"/>
    </source>
</evidence>
<feature type="region of interest" description="Disordered" evidence="3">
    <location>
        <begin position="23"/>
        <end position="42"/>
    </location>
</feature>
<feature type="compositionally biased region" description="Polar residues" evidence="3">
    <location>
        <begin position="286"/>
        <end position="301"/>
    </location>
</feature>
<proteinExistence type="predicted"/>
<feature type="region of interest" description="Disordered" evidence="3">
    <location>
        <begin position="277"/>
        <end position="352"/>
    </location>
</feature>
<organism evidence="7">
    <name type="scientific">Echinostoma caproni</name>
    <dbReference type="NCBI Taxonomy" id="27848"/>
    <lineage>
        <taxon>Eukaryota</taxon>
        <taxon>Metazoa</taxon>
        <taxon>Spiralia</taxon>
        <taxon>Lophotrochozoa</taxon>
        <taxon>Platyhelminthes</taxon>
        <taxon>Trematoda</taxon>
        <taxon>Digenea</taxon>
        <taxon>Plagiorchiida</taxon>
        <taxon>Echinostomata</taxon>
        <taxon>Echinostomatoidea</taxon>
        <taxon>Echinostomatidae</taxon>
        <taxon>Echinostoma</taxon>
    </lineage>
</organism>
<dbReference type="Pfam" id="PF07707">
    <property type="entry name" value="BACK"/>
    <property type="match status" value="1"/>
</dbReference>
<dbReference type="Proteomes" id="UP000272942">
    <property type="component" value="Unassembled WGS sequence"/>
</dbReference>
<evidence type="ECO:0000313" key="6">
    <source>
        <dbReference type="Proteomes" id="UP000272942"/>
    </source>
</evidence>
<dbReference type="InterPro" id="IPR011333">
    <property type="entry name" value="SKP1/BTB/POZ_sf"/>
</dbReference>
<dbReference type="PANTHER" id="PTHR45632:SF17">
    <property type="entry name" value="KELCH-LIKE PROTEIN 31"/>
    <property type="match status" value="1"/>
</dbReference>
<dbReference type="WBParaSite" id="ECPE_0000828001-mRNA-1">
    <property type="protein sequence ID" value="ECPE_0000828001-mRNA-1"/>
    <property type="gene ID" value="ECPE_0000828001"/>
</dbReference>
<evidence type="ECO:0000259" key="4">
    <source>
        <dbReference type="PROSITE" id="PS50097"/>
    </source>
</evidence>
<dbReference type="Gene3D" id="3.30.710.10">
    <property type="entry name" value="Potassium Channel Kv1.1, Chain A"/>
    <property type="match status" value="1"/>
</dbReference>
<keyword evidence="2" id="KW-0677">Repeat</keyword>
<dbReference type="Gene3D" id="1.25.40.420">
    <property type="match status" value="1"/>
</dbReference>
<feature type="domain" description="BTB" evidence="4">
    <location>
        <begin position="45"/>
        <end position="112"/>
    </location>
</feature>
<evidence type="ECO:0000256" key="2">
    <source>
        <dbReference type="ARBA" id="ARBA00022737"/>
    </source>
</evidence>
<dbReference type="Gene3D" id="2.120.10.80">
    <property type="entry name" value="Kelch-type beta propeller"/>
    <property type="match status" value="1"/>
</dbReference>
<protein>
    <submittedName>
        <fullName evidence="7">BTB domain-containing protein</fullName>
    </submittedName>
</protein>
<gene>
    <name evidence="5" type="ORF">ECPE_LOCUS8255</name>
</gene>
<reference evidence="5 6" key="2">
    <citation type="submission" date="2018-11" db="EMBL/GenBank/DDBJ databases">
        <authorList>
            <consortium name="Pathogen Informatics"/>
        </authorList>
    </citation>
    <scope>NUCLEOTIDE SEQUENCE [LARGE SCALE GENOMIC DNA]</scope>
    <source>
        <strain evidence="5 6">Egypt</strain>
    </source>
</reference>
<dbReference type="InterPro" id="IPR011705">
    <property type="entry name" value="BACK"/>
</dbReference>
<keyword evidence="6" id="KW-1185">Reference proteome</keyword>
<dbReference type="OrthoDB" id="6281794at2759"/>
<reference evidence="7" key="1">
    <citation type="submission" date="2016-06" db="UniProtKB">
        <authorList>
            <consortium name="WormBaseParasite"/>
        </authorList>
    </citation>
    <scope>IDENTIFICATION</scope>
</reference>
<dbReference type="PROSITE" id="PS50097">
    <property type="entry name" value="BTB"/>
    <property type="match status" value="1"/>
</dbReference>
<dbReference type="AlphaFoldDB" id="A0A183AMS1"/>
<name>A0A183AMS1_9TREM</name>
<evidence type="ECO:0000313" key="5">
    <source>
        <dbReference type="EMBL" id="VDP83107.1"/>
    </source>
</evidence>
<dbReference type="InterPro" id="IPR015915">
    <property type="entry name" value="Kelch-typ_b-propeller"/>
</dbReference>
<dbReference type="SUPFAM" id="SSF54695">
    <property type="entry name" value="POZ domain"/>
    <property type="match status" value="1"/>
</dbReference>
<dbReference type="Pfam" id="PF00651">
    <property type="entry name" value="BTB"/>
    <property type="match status" value="1"/>
</dbReference>
<dbReference type="SUPFAM" id="SSF117281">
    <property type="entry name" value="Kelch motif"/>
    <property type="match status" value="1"/>
</dbReference>
<dbReference type="EMBL" id="UZAN01045732">
    <property type="protein sequence ID" value="VDP83107.1"/>
    <property type="molecule type" value="Genomic_DNA"/>
</dbReference>
<evidence type="ECO:0000313" key="7">
    <source>
        <dbReference type="WBParaSite" id="ECPE_0000828001-mRNA-1"/>
    </source>
</evidence>
<dbReference type="SMART" id="SM00875">
    <property type="entry name" value="BACK"/>
    <property type="match status" value="1"/>
</dbReference>
<dbReference type="InterPro" id="IPR000210">
    <property type="entry name" value="BTB/POZ_dom"/>
</dbReference>